<comment type="cofactor">
    <cofactor evidence="1 14">
        <name>heme</name>
        <dbReference type="ChEBI" id="CHEBI:30413"/>
    </cofactor>
</comment>
<comment type="function">
    <text evidence="2">May be involved in the metabolism of insect hormones and in the breakdown of synthetic insecticides.</text>
</comment>
<dbReference type="PROSITE" id="PS00086">
    <property type="entry name" value="CYTOCHROME_P450"/>
    <property type="match status" value="1"/>
</dbReference>
<dbReference type="GeneID" id="113495392"/>
<evidence type="ECO:0000256" key="8">
    <source>
        <dbReference type="ARBA" id="ARBA00022824"/>
    </source>
</evidence>
<evidence type="ECO:0000256" key="16">
    <source>
        <dbReference type="SAM" id="SignalP"/>
    </source>
</evidence>
<dbReference type="Gene3D" id="1.10.630.10">
    <property type="entry name" value="Cytochrome P450"/>
    <property type="match status" value="1"/>
</dbReference>
<keyword evidence="13" id="KW-0472">Membrane</keyword>
<dbReference type="Proteomes" id="UP000322000">
    <property type="component" value="Chromosome 6"/>
</dbReference>
<dbReference type="RefSeq" id="XP_026729892.1">
    <property type="nucleotide sequence ID" value="XM_026874091.1"/>
</dbReference>
<dbReference type="InterPro" id="IPR036396">
    <property type="entry name" value="Cyt_P450_sf"/>
</dbReference>
<keyword evidence="6 14" id="KW-0349">Heme</keyword>
<accession>A0A7E5VNN2</accession>
<evidence type="ECO:0000256" key="13">
    <source>
        <dbReference type="ARBA" id="ARBA00023136"/>
    </source>
</evidence>
<dbReference type="OrthoDB" id="1470350at2759"/>
<keyword evidence="7 14" id="KW-0479">Metal-binding</keyword>
<dbReference type="InterPro" id="IPR002401">
    <property type="entry name" value="Cyt_P450_E_grp-I"/>
</dbReference>
<dbReference type="GO" id="GO:0020037">
    <property type="term" value="F:heme binding"/>
    <property type="evidence" value="ECO:0007669"/>
    <property type="project" value="InterPro"/>
</dbReference>
<protein>
    <submittedName>
        <fullName evidence="18">Cytochrome P450 4C1-like</fullName>
    </submittedName>
</protein>
<dbReference type="InterPro" id="IPR050196">
    <property type="entry name" value="Cytochrome_P450_Monoox"/>
</dbReference>
<keyword evidence="8" id="KW-0256">Endoplasmic reticulum</keyword>
<proteinExistence type="inferred from homology"/>
<dbReference type="CDD" id="cd20628">
    <property type="entry name" value="CYP4"/>
    <property type="match status" value="1"/>
</dbReference>
<evidence type="ECO:0000256" key="11">
    <source>
        <dbReference type="ARBA" id="ARBA00023004"/>
    </source>
</evidence>
<evidence type="ECO:0000256" key="10">
    <source>
        <dbReference type="ARBA" id="ARBA00023002"/>
    </source>
</evidence>
<feature type="signal peptide" evidence="16">
    <location>
        <begin position="1"/>
        <end position="19"/>
    </location>
</feature>
<evidence type="ECO:0000256" key="9">
    <source>
        <dbReference type="ARBA" id="ARBA00022848"/>
    </source>
</evidence>
<evidence type="ECO:0000256" key="6">
    <source>
        <dbReference type="ARBA" id="ARBA00022617"/>
    </source>
</evidence>
<evidence type="ECO:0000256" key="2">
    <source>
        <dbReference type="ARBA" id="ARBA00003690"/>
    </source>
</evidence>
<evidence type="ECO:0000313" key="17">
    <source>
        <dbReference type="Proteomes" id="UP000322000"/>
    </source>
</evidence>
<evidence type="ECO:0000256" key="7">
    <source>
        <dbReference type="ARBA" id="ARBA00022723"/>
    </source>
</evidence>
<name>A0A7E5VNN2_TRINI</name>
<evidence type="ECO:0000256" key="1">
    <source>
        <dbReference type="ARBA" id="ARBA00001971"/>
    </source>
</evidence>
<feature type="chain" id="PRO_5028959514" evidence="16">
    <location>
        <begin position="20"/>
        <end position="501"/>
    </location>
</feature>
<dbReference type="SUPFAM" id="SSF48264">
    <property type="entry name" value="Cytochrome P450"/>
    <property type="match status" value="1"/>
</dbReference>
<dbReference type="PRINTS" id="PR00463">
    <property type="entry name" value="EP450I"/>
</dbReference>
<dbReference type="GO" id="GO:0005789">
    <property type="term" value="C:endoplasmic reticulum membrane"/>
    <property type="evidence" value="ECO:0007669"/>
    <property type="project" value="UniProtKB-SubCell"/>
</dbReference>
<evidence type="ECO:0000313" key="18">
    <source>
        <dbReference type="RefSeq" id="XP_026729892.1"/>
    </source>
</evidence>
<comment type="similarity">
    <text evidence="5 15">Belongs to the cytochrome P450 family.</text>
</comment>
<keyword evidence="16" id="KW-0732">Signal</keyword>
<dbReference type="Pfam" id="PF00067">
    <property type="entry name" value="p450"/>
    <property type="match status" value="1"/>
</dbReference>
<keyword evidence="10 15" id="KW-0560">Oxidoreductase</keyword>
<evidence type="ECO:0000256" key="12">
    <source>
        <dbReference type="ARBA" id="ARBA00023033"/>
    </source>
</evidence>
<keyword evidence="12 15" id="KW-0503">Monooxygenase</keyword>
<comment type="subcellular location">
    <subcellularLocation>
        <location evidence="4">Endoplasmic reticulum membrane</location>
        <topology evidence="4">Peripheral membrane protein</topology>
    </subcellularLocation>
    <subcellularLocation>
        <location evidence="3">Microsome membrane</location>
        <topology evidence="3">Peripheral membrane protein</topology>
    </subcellularLocation>
</comment>
<dbReference type="InParanoid" id="A0A7E5VNN2"/>
<dbReference type="PANTHER" id="PTHR24291">
    <property type="entry name" value="CYTOCHROME P450 FAMILY 4"/>
    <property type="match status" value="1"/>
</dbReference>
<keyword evidence="9" id="KW-0492">Microsome</keyword>
<dbReference type="GO" id="GO:0005506">
    <property type="term" value="F:iron ion binding"/>
    <property type="evidence" value="ECO:0007669"/>
    <property type="project" value="InterPro"/>
</dbReference>
<dbReference type="InterPro" id="IPR001128">
    <property type="entry name" value="Cyt_P450"/>
</dbReference>
<keyword evidence="11 14" id="KW-0408">Iron</keyword>
<dbReference type="InterPro" id="IPR017972">
    <property type="entry name" value="Cyt_P450_CS"/>
</dbReference>
<keyword evidence="17" id="KW-1185">Reference proteome</keyword>
<evidence type="ECO:0000256" key="3">
    <source>
        <dbReference type="ARBA" id="ARBA00004174"/>
    </source>
</evidence>
<evidence type="ECO:0000256" key="5">
    <source>
        <dbReference type="ARBA" id="ARBA00010617"/>
    </source>
</evidence>
<organism evidence="17 18">
    <name type="scientific">Trichoplusia ni</name>
    <name type="common">Cabbage looper</name>
    <dbReference type="NCBI Taxonomy" id="7111"/>
    <lineage>
        <taxon>Eukaryota</taxon>
        <taxon>Metazoa</taxon>
        <taxon>Ecdysozoa</taxon>
        <taxon>Arthropoda</taxon>
        <taxon>Hexapoda</taxon>
        <taxon>Insecta</taxon>
        <taxon>Pterygota</taxon>
        <taxon>Neoptera</taxon>
        <taxon>Endopterygota</taxon>
        <taxon>Lepidoptera</taxon>
        <taxon>Glossata</taxon>
        <taxon>Ditrysia</taxon>
        <taxon>Noctuoidea</taxon>
        <taxon>Noctuidae</taxon>
        <taxon>Plusiinae</taxon>
        <taxon>Trichoplusia</taxon>
    </lineage>
</organism>
<gene>
    <name evidence="18" type="primary">LOC113495392</name>
</gene>
<reference evidence="18" key="1">
    <citation type="submission" date="2025-08" db="UniProtKB">
        <authorList>
            <consortium name="RefSeq"/>
        </authorList>
    </citation>
    <scope>IDENTIFICATION</scope>
</reference>
<evidence type="ECO:0000256" key="15">
    <source>
        <dbReference type="RuleBase" id="RU000461"/>
    </source>
</evidence>
<dbReference type="AlphaFoldDB" id="A0A7E5VNN2"/>
<feature type="binding site" description="axial binding residue" evidence="14">
    <location>
        <position position="438"/>
    </location>
    <ligand>
        <name>heme</name>
        <dbReference type="ChEBI" id="CHEBI:30413"/>
    </ligand>
    <ligandPart>
        <name>Fe</name>
        <dbReference type="ChEBI" id="CHEBI:18248"/>
    </ligandPart>
</feature>
<dbReference type="PRINTS" id="PR00385">
    <property type="entry name" value="P450"/>
</dbReference>
<dbReference type="GO" id="GO:0004497">
    <property type="term" value="F:monooxygenase activity"/>
    <property type="evidence" value="ECO:0007669"/>
    <property type="project" value="UniProtKB-KW"/>
</dbReference>
<evidence type="ECO:0000256" key="4">
    <source>
        <dbReference type="ARBA" id="ARBA00004406"/>
    </source>
</evidence>
<dbReference type="GO" id="GO:0016705">
    <property type="term" value="F:oxidoreductase activity, acting on paired donors, with incorporation or reduction of molecular oxygen"/>
    <property type="evidence" value="ECO:0007669"/>
    <property type="project" value="InterPro"/>
</dbReference>
<sequence length="501" mass="57242">MLWLVVALVALLWWTYTRHSDRFKEVSSKIKCSIKAYPVLGHAYLFAMQDGTSRMRYFQMFGREAIKNGGLTNLWLGEKYYVVVVDPVDLDVIMKASLEKDEIMRFARNFIGNGIIFAPLPIWRPRRKILAPTFSPKNLNNFVKIFSQQSSVMADKLQDEEGKGPCSVWKYLNTYAMDSVCETALGVKVNAQKNTEEPFMKAFEETCRLIAMRMVQPWLYPNAVYRLLPYHANFEECKRIVCGFIDKIIKSKRKTIKEDAELKKGPNDINTFLELITEASGGDRGYSDEELQEETLVLVVAGTDTSAVGACFTICMLARHPDVQERACEELHEVFGDSDRPLTSEDLPRLKYLDAVVRETLRLYPPVPLIVRTVEKEIQLPSGVTLVPGCGVLVHIWGTHRNPQYWGDDADQFRPERFLETLKHPAAFIPFSYGPRNCLGYQYAMMSMKTAVATILRKYRISMPGSKQNGVNVADTPMTVSFDIMMKDVDRFTVQLEKRTK</sequence>
<dbReference type="KEGG" id="tnl:113495392"/>
<evidence type="ECO:0000256" key="14">
    <source>
        <dbReference type="PIRSR" id="PIRSR602401-1"/>
    </source>
</evidence>
<dbReference type="PANTHER" id="PTHR24291:SF189">
    <property type="entry name" value="CYTOCHROME P450 4C3-RELATED"/>
    <property type="match status" value="1"/>
</dbReference>